<dbReference type="AlphaFoldDB" id="A0A2T5C5C2"/>
<organism evidence="3 4">
    <name type="scientific">Mangrovibacterium marinum</name>
    <dbReference type="NCBI Taxonomy" id="1639118"/>
    <lineage>
        <taxon>Bacteria</taxon>
        <taxon>Pseudomonadati</taxon>
        <taxon>Bacteroidota</taxon>
        <taxon>Bacteroidia</taxon>
        <taxon>Marinilabiliales</taxon>
        <taxon>Prolixibacteraceae</taxon>
        <taxon>Mangrovibacterium</taxon>
    </lineage>
</organism>
<proteinExistence type="predicted"/>
<sequence>MLLGYKQKLIKQNNMARNYNTDKKGNSWAETTKQAVWEKGRPIPNFAPEEWRWDVCGKVMQYSQYGNRESEHGWEVDHINPVSNGGSDELDNLQPLNWKNNTHKGDLIEWEHRKN</sequence>
<dbReference type="Pfam" id="PF01844">
    <property type="entry name" value="HNH"/>
    <property type="match status" value="1"/>
</dbReference>
<evidence type="ECO:0000313" key="4">
    <source>
        <dbReference type="Proteomes" id="UP000243525"/>
    </source>
</evidence>
<protein>
    <submittedName>
        <fullName evidence="3">HNH endonuclease</fullName>
    </submittedName>
</protein>
<dbReference type="GO" id="GO:0003676">
    <property type="term" value="F:nucleic acid binding"/>
    <property type="evidence" value="ECO:0007669"/>
    <property type="project" value="InterPro"/>
</dbReference>
<keyword evidence="3" id="KW-0540">Nuclease</keyword>
<dbReference type="CDD" id="cd00085">
    <property type="entry name" value="HNHc"/>
    <property type="match status" value="1"/>
</dbReference>
<dbReference type="Proteomes" id="UP000243525">
    <property type="component" value="Unassembled WGS sequence"/>
</dbReference>
<comment type="caution">
    <text evidence="3">The sequence shown here is derived from an EMBL/GenBank/DDBJ whole genome shotgun (WGS) entry which is preliminary data.</text>
</comment>
<keyword evidence="4" id="KW-1185">Reference proteome</keyword>
<evidence type="ECO:0000313" key="3">
    <source>
        <dbReference type="EMBL" id="PTN10072.1"/>
    </source>
</evidence>
<dbReference type="GO" id="GO:0008270">
    <property type="term" value="F:zinc ion binding"/>
    <property type="evidence" value="ECO:0007669"/>
    <property type="project" value="InterPro"/>
</dbReference>
<accession>A0A2T5C5C2</accession>
<keyword evidence="3" id="KW-0255">Endonuclease</keyword>
<name>A0A2T5C5C2_9BACT</name>
<dbReference type="PANTHER" id="PTHR33427">
    <property type="entry name" value="HNH ENDONUCLEASE"/>
    <property type="match status" value="1"/>
</dbReference>
<feature type="domain" description="HNH nuclease" evidence="2">
    <location>
        <begin position="51"/>
        <end position="102"/>
    </location>
</feature>
<dbReference type="SMART" id="SM00507">
    <property type="entry name" value="HNHc"/>
    <property type="match status" value="1"/>
</dbReference>
<reference evidence="3 4" key="1">
    <citation type="submission" date="2018-04" db="EMBL/GenBank/DDBJ databases">
        <title>Genomic Encyclopedia of Archaeal and Bacterial Type Strains, Phase II (KMG-II): from individual species to whole genera.</title>
        <authorList>
            <person name="Goeker M."/>
        </authorList>
    </citation>
    <scope>NUCLEOTIDE SEQUENCE [LARGE SCALE GENOMIC DNA]</scope>
    <source>
        <strain evidence="3 4">DSM 28823</strain>
    </source>
</reference>
<feature type="region of interest" description="Disordered" evidence="1">
    <location>
        <begin position="76"/>
        <end position="98"/>
    </location>
</feature>
<dbReference type="Gene3D" id="1.10.30.50">
    <property type="match status" value="1"/>
</dbReference>
<dbReference type="InterPro" id="IPR003615">
    <property type="entry name" value="HNH_nuc"/>
</dbReference>
<keyword evidence="3" id="KW-0378">Hydrolase</keyword>
<dbReference type="GO" id="GO:0004519">
    <property type="term" value="F:endonuclease activity"/>
    <property type="evidence" value="ECO:0007669"/>
    <property type="project" value="UniProtKB-KW"/>
</dbReference>
<dbReference type="InterPro" id="IPR002711">
    <property type="entry name" value="HNH"/>
</dbReference>
<dbReference type="PANTHER" id="PTHR33427:SF1">
    <property type="entry name" value="F6A14.21 PROTEIN"/>
    <property type="match status" value="1"/>
</dbReference>
<evidence type="ECO:0000256" key="1">
    <source>
        <dbReference type="SAM" id="MobiDB-lite"/>
    </source>
</evidence>
<evidence type="ECO:0000259" key="2">
    <source>
        <dbReference type="SMART" id="SM00507"/>
    </source>
</evidence>
<gene>
    <name evidence="3" type="ORF">C8N47_10255</name>
</gene>
<dbReference type="EMBL" id="QAAD01000002">
    <property type="protein sequence ID" value="PTN10072.1"/>
    <property type="molecule type" value="Genomic_DNA"/>
</dbReference>